<name>A0A6G0X7U9_9STRA</name>
<comment type="caution">
    <text evidence="2">The sequence shown here is derived from an EMBL/GenBank/DDBJ whole genome shotgun (WGS) entry which is preliminary data.</text>
</comment>
<proteinExistence type="predicted"/>
<dbReference type="AlphaFoldDB" id="A0A6G0X7U9"/>
<protein>
    <submittedName>
        <fullName evidence="2">Uncharacterized protein</fullName>
    </submittedName>
</protein>
<organism evidence="2 3">
    <name type="scientific">Aphanomyces euteiches</name>
    <dbReference type="NCBI Taxonomy" id="100861"/>
    <lineage>
        <taxon>Eukaryota</taxon>
        <taxon>Sar</taxon>
        <taxon>Stramenopiles</taxon>
        <taxon>Oomycota</taxon>
        <taxon>Saprolegniomycetes</taxon>
        <taxon>Saprolegniales</taxon>
        <taxon>Verrucalvaceae</taxon>
        <taxon>Aphanomyces</taxon>
    </lineage>
</organism>
<accession>A0A6G0X7U9</accession>
<dbReference type="EMBL" id="VJMJ01000090">
    <property type="protein sequence ID" value="KAF0736024.1"/>
    <property type="molecule type" value="Genomic_DNA"/>
</dbReference>
<gene>
    <name evidence="2" type="ORF">Ae201684_007612</name>
</gene>
<dbReference type="Proteomes" id="UP000481153">
    <property type="component" value="Unassembled WGS sequence"/>
</dbReference>
<evidence type="ECO:0000256" key="1">
    <source>
        <dbReference type="SAM" id="MobiDB-lite"/>
    </source>
</evidence>
<feature type="region of interest" description="Disordered" evidence="1">
    <location>
        <begin position="1"/>
        <end position="34"/>
    </location>
</feature>
<feature type="compositionally biased region" description="Basic and acidic residues" evidence="1">
    <location>
        <begin position="1"/>
        <end position="10"/>
    </location>
</feature>
<evidence type="ECO:0000313" key="2">
    <source>
        <dbReference type="EMBL" id="KAF0736024.1"/>
    </source>
</evidence>
<evidence type="ECO:0000313" key="3">
    <source>
        <dbReference type="Proteomes" id="UP000481153"/>
    </source>
</evidence>
<sequence>MPRKSNDAFDARTAGVSLRHTQMDDRIGQPPRASTIATPDEIDAEFMCSFDIQCQRLDHHHQTCTRSSSEMSECGDQVGYPQFYQAKRPQVFLELRFKLTRFVVKNSRSN</sequence>
<reference evidence="2 3" key="1">
    <citation type="submission" date="2019-07" db="EMBL/GenBank/DDBJ databases">
        <title>Genomics analysis of Aphanomyces spp. identifies a new class of oomycete effector associated with host adaptation.</title>
        <authorList>
            <person name="Gaulin E."/>
        </authorList>
    </citation>
    <scope>NUCLEOTIDE SEQUENCE [LARGE SCALE GENOMIC DNA]</scope>
    <source>
        <strain evidence="2 3">ATCC 201684</strain>
    </source>
</reference>
<keyword evidence="3" id="KW-1185">Reference proteome</keyword>